<evidence type="ECO:0000256" key="3">
    <source>
        <dbReference type="ARBA" id="ARBA00022741"/>
    </source>
</evidence>
<reference evidence="6 7" key="1">
    <citation type="submission" date="2019-07" db="EMBL/GenBank/DDBJ databases">
        <title>Draft genome of C. aurimucosum strain 14-2523.</title>
        <authorList>
            <person name="Pacheco L.G.C."/>
            <person name="Aguiar E.R.G.R."/>
            <person name="Navas J."/>
            <person name="Santos C.S."/>
            <person name="Rocha D.J.P.G."/>
        </authorList>
    </citation>
    <scope>NUCLEOTIDE SEQUENCE [LARGE SCALE GENOMIC DNA]</scope>
    <source>
        <strain evidence="6 7">14-2523</strain>
    </source>
</reference>
<name>A0A558GGH7_9CORY</name>
<keyword evidence="3" id="KW-0547">Nucleotide-binding</keyword>
<dbReference type="AlphaFoldDB" id="A0A558GGH7"/>
<feature type="domain" description="ABC transporter" evidence="5">
    <location>
        <begin position="3"/>
        <end position="247"/>
    </location>
</feature>
<dbReference type="InterPro" id="IPR003439">
    <property type="entry name" value="ABC_transporter-like_ATP-bd"/>
</dbReference>
<evidence type="ECO:0000313" key="7">
    <source>
        <dbReference type="Proteomes" id="UP000320531"/>
    </source>
</evidence>
<comment type="caution">
    <text evidence="6">The sequence shown here is derived from an EMBL/GenBank/DDBJ whole genome shotgun (WGS) entry which is preliminary data.</text>
</comment>
<dbReference type="EMBL" id="VMTY01000056">
    <property type="protein sequence ID" value="TVU55938.1"/>
    <property type="molecule type" value="Genomic_DNA"/>
</dbReference>
<sequence length="269" mass="29351">MSISVQNLGVSYGANTAIRNISFTLDSPGMHGIIGPNGSGKSTLMKAMLQILDKHNVHGTGPTGAPAGYPVTLDGKAPAEQRRAIAYIEQRSDLDRNFPTSVFDTVLMGTYPRLGLFHRPGKAEREAATQALKDVDMWDFRHRHISELSGGQFQRVLFARAIVQDAEYIFLDEPFVGIDVPSEKTIVTLLRQMADAGKHVVVVHHDMNTVRGYYNDLIVLNGELVAAGPTEEVFVPDVLQKAFGALVIREPSAPAHPTPRQAALQEETA</sequence>
<dbReference type="InterPro" id="IPR027417">
    <property type="entry name" value="P-loop_NTPase"/>
</dbReference>
<dbReference type="SMART" id="SM00382">
    <property type="entry name" value="AAA"/>
    <property type="match status" value="1"/>
</dbReference>
<dbReference type="Gene3D" id="3.40.50.300">
    <property type="entry name" value="P-loop containing nucleotide triphosphate hydrolases"/>
    <property type="match status" value="1"/>
</dbReference>
<proteinExistence type="inferred from homology"/>
<dbReference type="InterPro" id="IPR003593">
    <property type="entry name" value="AAA+_ATPase"/>
</dbReference>
<dbReference type="InterPro" id="IPR017871">
    <property type="entry name" value="ABC_transporter-like_CS"/>
</dbReference>
<keyword evidence="2" id="KW-0813">Transport</keyword>
<dbReference type="SUPFAM" id="SSF52540">
    <property type="entry name" value="P-loop containing nucleoside triphosphate hydrolases"/>
    <property type="match status" value="1"/>
</dbReference>
<gene>
    <name evidence="6" type="ORF">FQK23_11405</name>
</gene>
<evidence type="ECO:0000256" key="2">
    <source>
        <dbReference type="ARBA" id="ARBA00022448"/>
    </source>
</evidence>
<accession>A0A558GGH7</accession>
<organism evidence="6 7">
    <name type="scientific">Corynebacterium aurimucosum</name>
    <dbReference type="NCBI Taxonomy" id="169292"/>
    <lineage>
        <taxon>Bacteria</taxon>
        <taxon>Bacillati</taxon>
        <taxon>Actinomycetota</taxon>
        <taxon>Actinomycetes</taxon>
        <taxon>Mycobacteriales</taxon>
        <taxon>Corynebacteriaceae</taxon>
        <taxon>Corynebacterium</taxon>
    </lineage>
</organism>
<dbReference type="PANTHER" id="PTHR42734:SF5">
    <property type="entry name" value="IRON TRANSPORT SYSTEM ATP-BINDING PROTEIN HI_0361-RELATED"/>
    <property type="match status" value="1"/>
</dbReference>
<dbReference type="GO" id="GO:0005524">
    <property type="term" value="F:ATP binding"/>
    <property type="evidence" value="ECO:0007669"/>
    <property type="project" value="UniProtKB-KW"/>
</dbReference>
<dbReference type="Proteomes" id="UP000320531">
    <property type="component" value="Unassembled WGS sequence"/>
</dbReference>
<keyword evidence="4 6" id="KW-0067">ATP-binding</keyword>
<evidence type="ECO:0000259" key="5">
    <source>
        <dbReference type="PROSITE" id="PS50893"/>
    </source>
</evidence>
<evidence type="ECO:0000313" key="6">
    <source>
        <dbReference type="EMBL" id="TVU55938.1"/>
    </source>
</evidence>
<dbReference type="PROSITE" id="PS50893">
    <property type="entry name" value="ABC_TRANSPORTER_2"/>
    <property type="match status" value="1"/>
</dbReference>
<dbReference type="InterPro" id="IPR050153">
    <property type="entry name" value="Metal_Ion_Import_ABC"/>
</dbReference>
<dbReference type="Pfam" id="PF00005">
    <property type="entry name" value="ABC_tran"/>
    <property type="match status" value="1"/>
</dbReference>
<dbReference type="PANTHER" id="PTHR42734">
    <property type="entry name" value="METAL TRANSPORT SYSTEM ATP-BINDING PROTEIN TM_0124-RELATED"/>
    <property type="match status" value="1"/>
</dbReference>
<evidence type="ECO:0000256" key="1">
    <source>
        <dbReference type="ARBA" id="ARBA00005417"/>
    </source>
</evidence>
<comment type="similarity">
    <text evidence="1">Belongs to the ABC transporter superfamily.</text>
</comment>
<dbReference type="CDD" id="cd03235">
    <property type="entry name" value="ABC_Metallic_Cations"/>
    <property type="match status" value="1"/>
</dbReference>
<protein>
    <submittedName>
        <fullName evidence="6">Metal ABC transporter ATP-binding protein</fullName>
    </submittedName>
</protein>
<dbReference type="GO" id="GO:0016887">
    <property type="term" value="F:ATP hydrolysis activity"/>
    <property type="evidence" value="ECO:0007669"/>
    <property type="project" value="InterPro"/>
</dbReference>
<dbReference type="PROSITE" id="PS00211">
    <property type="entry name" value="ABC_TRANSPORTER_1"/>
    <property type="match status" value="1"/>
</dbReference>
<evidence type="ECO:0000256" key="4">
    <source>
        <dbReference type="ARBA" id="ARBA00022840"/>
    </source>
</evidence>